<dbReference type="OrthoDB" id="450111at2"/>
<protein>
    <recommendedName>
        <fullName evidence="3">DUF4336 domain-containing protein</fullName>
    </recommendedName>
</protein>
<sequence length="233" mass="26057">MPDGALTAVVDDTIWTLDRPVWFSGVRMRARTTVVRLEDGSLLLHTPAPPTDALAEQLRALGPVRWLLVPNCWHHLGTPAAAARFPEARVVGPASALDRNKALRIDVDIHDARFGELVPELEALPLRGVPFWDETVLYHRPTQTLLGADIVLCACAKDHWTLRYAARLTGFYERVRVPPDARKKIPDRTAAARSIRAMLERPAQRLIVGHAEVIEEGWRDGLARAWRLEGVEV</sequence>
<name>A9G136_SORC5</name>
<dbReference type="Pfam" id="PF14234">
    <property type="entry name" value="DUF4336"/>
    <property type="match status" value="1"/>
</dbReference>
<dbReference type="InterPro" id="IPR025638">
    <property type="entry name" value="DUF4336"/>
</dbReference>
<dbReference type="eggNOG" id="COG4221">
    <property type="taxonomic scope" value="Bacteria"/>
</dbReference>
<evidence type="ECO:0008006" key="3">
    <source>
        <dbReference type="Google" id="ProtNLM"/>
    </source>
</evidence>
<organism evidence="1 2">
    <name type="scientific">Sorangium cellulosum (strain So ce56)</name>
    <name type="common">Polyangium cellulosum (strain So ce56)</name>
    <dbReference type="NCBI Taxonomy" id="448385"/>
    <lineage>
        <taxon>Bacteria</taxon>
        <taxon>Pseudomonadati</taxon>
        <taxon>Myxococcota</taxon>
        <taxon>Polyangia</taxon>
        <taxon>Polyangiales</taxon>
        <taxon>Polyangiaceae</taxon>
        <taxon>Sorangium</taxon>
    </lineage>
</organism>
<dbReference type="RefSeq" id="WP_012234941.1">
    <property type="nucleotide sequence ID" value="NC_010162.1"/>
</dbReference>
<dbReference type="HOGENOM" id="CLU_056292_2_0_7"/>
<dbReference type="AlphaFoldDB" id="A9G136"/>
<dbReference type="STRING" id="448385.sce2309"/>
<reference evidence="1 2" key="1">
    <citation type="journal article" date="2007" name="Nat. Biotechnol.">
        <title>Complete genome sequence of the myxobacterium Sorangium cellulosum.</title>
        <authorList>
            <person name="Schneiker S."/>
            <person name="Perlova O."/>
            <person name="Kaiser O."/>
            <person name="Gerth K."/>
            <person name="Alici A."/>
            <person name="Altmeyer M.O."/>
            <person name="Bartels D."/>
            <person name="Bekel T."/>
            <person name="Beyer S."/>
            <person name="Bode E."/>
            <person name="Bode H.B."/>
            <person name="Bolten C.J."/>
            <person name="Choudhuri J.V."/>
            <person name="Doss S."/>
            <person name="Elnakady Y.A."/>
            <person name="Frank B."/>
            <person name="Gaigalat L."/>
            <person name="Goesmann A."/>
            <person name="Groeger C."/>
            <person name="Gross F."/>
            <person name="Jelsbak L."/>
            <person name="Jelsbak L."/>
            <person name="Kalinowski J."/>
            <person name="Kegler C."/>
            <person name="Knauber T."/>
            <person name="Konietzny S."/>
            <person name="Kopp M."/>
            <person name="Krause L."/>
            <person name="Krug D."/>
            <person name="Linke B."/>
            <person name="Mahmud T."/>
            <person name="Martinez-Arias R."/>
            <person name="McHardy A.C."/>
            <person name="Merai M."/>
            <person name="Meyer F."/>
            <person name="Mormann S."/>
            <person name="Munoz-Dorado J."/>
            <person name="Perez J."/>
            <person name="Pradella S."/>
            <person name="Rachid S."/>
            <person name="Raddatz G."/>
            <person name="Rosenau F."/>
            <person name="Rueckert C."/>
            <person name="Sasse F."/>
            <person name="Scharfe M."/>
            <person name="Schuster S.C."/>
            <person name="Suen G."/>
            <person name="Treuner-Lange A."/>
            <person name="Velicer G.J."/>
            <person name="Vorholter F.-J."/>
            <person name="Weissman K.J."/>
            <person name="Welch R.D."/>
            <person name="Wenzel S.C."/>
            <person name="Whitworth D.E."/>
            <person name="Wilhelm S."/>
            <person name="Wittmann C."/>
            <person name="Bloecker H."/>
            <person name="Puehler A."/>
            <person name="Mueller R."/>
        </authorList>
    </citation>
    <scope>NUCLEOTIDE SEQUENCE [LARGE SCALE GENOMIC DNA]</scope>
    <source>
        <strain evidence="2">So ce56</strain>
    </source>
</reference>
<accession>A9G136</accession>
<dbReference type="SUPFAM" id="SSF56281">
    <property type="entry name" value="Metallo-hydrolase/oxidoreductase"/>
    <property type="match status" value="1"/>
</dbReference>
<dbReference type="Proteomes" id="UP000002139">
    <property type="component" value="Chromosome"/>
</dbReference>
<dbReference type="PANTHER" id="PTHR33835:SF1">
    <property type="entry name" value="METALLO-BETA-LACTAMASE DOMAIN-CONTAINING PROTEIN"/>
    <property type="match status" value="1"/>
</dbReference>
<dbReference type="KEGG" id="scl:sce2309"/>
<keyword evidence="2" id="KW-1185">Reference proteome</keyword>
<dbReference type="InterPro" id="IPR036866">
    <property type="entry name" value="RibonucZ/Hydroxyglut_hydro"/>
</dbReference>
<dbReference type="Gene3D" id="3.60.15.10">
    <property type="entry name" value="Ribonuclease Z/Hydroxyacylglutathione hydrolase-like"/>
    <property type="match status" value="1"/>
</dbReference>
<dbReference type="PANTHER" id="PTHR33835">
    <property type="entry name" value="YALI0C07656P"/>
    <property type="match status" value="1"/>
</dbReference>
<proteinExistence type="predicted"/>
<dbReference type="EMBL" id="AM746676">
    <property type="protein sequence ID" value="CAN92468.1"/>
    <property type="molecule type" value="Genomic_DNA"/>
</dbReference>
<evidence type="ECO:0000313" key="1">
    <source>
        <dbReference type="EMBL" id="CAN92468.1"/>
    </source>
</evidence>
<gene>
    <name evidence="1" type="ordered locus">sce2309</name>
</gene>
<evidence type="ECO:0000313" key="2">
    <source>
        <dbReference type="Proteomes" id="UP000002139"/>
    </source>
</evidence>